<accession>A0ACC6U0W4</accession>
<proteinExistence type="predicted"/>
<reference evidence="1" key="1">
    <citation type="submission" date="2024-07" db="EMBL/GenBank/DDBJ databases">
        <title>A survey of Mimosa microsymbionts across Brazilian biomes reveals a high diversity of Paraburkholderia nodulating endemic species, but also that Cupriavidus is common as a symbiont of widespread species.</title>
        <authorList>
            <person name="Rouws L."/>
            <person name="Barauna A."/>
            <person name="Beukes C."/>
            <person name="Rouws J.R.C."/>
            <person name="De Faria S.M."/>
            <person name="Gross E."/>
            <person name="Bueno Dos Reis Junior F."/>
            <person name="Simon M.F."/>
            <person name="Maluk M."/>
            <person name="Odee D.W."/>
            <person name="Kenicer G."/>
            <person name="Young J.P.W."/>
            <person name="Reis V.M."/>
            <person name="Zilli J."/>
            <person name="James E.K."/>
        </authorList>
    </citation>
    <scope>NUCLEOTIDE SEQUENCE</scope>
    <source>
        <strain evidence="1">EG181B</strain>
    </source>
</reference>
<comment type="caution">
    <text evidence="1">The sequence shown here is derived from an EMBL/GenBank/DDBJ whole genome shotgun (WGS) entry which is preliminary data.</text>
</comment>
<name>A0ACC6U0W4_9BURK</name>
<keyword evidence="2" id="KW-1185">Reference proteome</keyword>
<gene>
    <name evidence="1" type="ORF">AB4Y32_16020</name>
</gene>
<organism evidence="1 2">
    <name type="scientific">Paraburkholderia phymatum</name>
    <dbReference type="NCBI Taxonomy" id="148447"/>
    <lineage>
        <taxon>Bacteria</taxon>
        <taxon>Pseudomonadati</taxon>
        <taxon>Pseudomonadota</taxon>
        <taxon>Betaproteobacteria</taxon>
        <taxon>Burkholderiales</taxon>
        <taxon>Burkholderiaceae</taxon>
        <taxon>Paraburkholderia</taxon>
    </lineage>
</organism>
<dbReference type="Proteomes" id="UP001558850">
    <property type="component" value="Unassembled WGS sequence"/>
</dbReference>
<evidence type="ECO:0000313" key="2">
    <source>
        <dbReference type="Proteomes" id="UP001558850"/>
    </source>
</evidence>
<evidence type="ECO:0000313" key="1">
    <source>
        <dbReference type="EMBL" id="MEX3933283.1"/>
    </source>
</evidence>
<dbReference type="EMBL" id="JBFRCH010000007">
    <property type="protein sequence ID" value="MEX3933283.1"/>
    <property type="molecule type" value="Genomic_DNA"/>
</dbReference>
<sequence length="211" mass="23768">MKASAPYCRRSFIGSGVDESALPVIPEGGCKAECSTCRNQRLNAHWKDGKLKCFGCGEYKPLDDFKTDSNKKHRAGKDIRCKACRKASDVKRQKYRYEQEPLRRLLVERLAGAKDRSKRHSLEVDITLDDLFGLWESQKGKCALSGVPMTYAMFEGRVPTNISLDRANPNVGYIKGNVQLVCMAVNQMKSDLDMSMLIQFCEKIISHNAPK</sequence>
<protein>
    <submittedName>
        <fullName evidence="1">Uncharacterized protein</fullName>
    </submittedName>
</protein>